<keyword evidence="6 13" id="KW-0418">Kinase</keyword>
<evidence type="ECO:0000256" key="5">
    <source>
        <dbReference type="ARBA" id="ARBA00022741"/>
    </source>
</evidence>
<dbReference type="EC" id="2.7.13.3" evidence="2"/>
<evidence type="ECO:0000256" key="2">
    <source>
        <dbReference type="ARBA" id="ARBA00012438"/>
    </source>
</evidence>
<sequence>MPLLKRVPPGFWTALTWCAALAHPVVEYVLLPRQGEISYAYPADGLDSPRARLLLALAVVLALAGSALLRRRPVAGFVLLTAGTVLTTAAWQQREIPPVQFLAADVALGFVAAACPRRKSLAAAGLAAAVLAGYYAHQLLRPDDGIPPEPYLALTVVIAWLVGNSARQSRVYAETLSAQAAAQAVTAERLRIARELHDMVAHSIGIIALQAGAAARVIDTQPSGAREALGAIETAGRETLSGLRRMLGALREAEPGRPPRAAPPEPGLGLADVERLAATTTAAGVRVDVVRRGEARPLPPEIDVSAYRVVQEAVTNVVRHSGADSCRVAIDRRAGELRLEVADDGPPPGRGTGSGPHTDGRPRGRDTGWGIIGMRERVGLLHGEFAAGPRAEGGFLVSALLPVPAEPGTEAPAPDAVPEAAPVPDAATAPDAAPAPDPAASPDPAPTPLPDAAPEATPVPEAALFPDAAPVRGAGTTPAAAR</sequence>
<feature type="domain" description="Histidine kinase/HSP90-like ATPase" evidence="11">
    <location>
        <begin position="306"/>
        <end position="403"/>
    </location>
</feature>
<organism evidence="13 14">
    <name type="scientific">Streptomyces lycii</name>
    <dbReference type="NCBI Taxonomy" id="2654337"/>
    <lineage>
        <taxon>Bacteria</taxon>
        <taxon>Bacillati</taxon>
        <taxon>Actinomycetota</taxon>
        <taxon>Actinomycetes</taxon>
        <taxon>Kitasatosporales</taxon>
        <taxon>Streptomycetaceae</taxon>
        <taxon>Streptomyces</taxon>
    </lineage>
</organism>
<keyword evidence="4" id="KW-0808">Transferase</keyword>
<accession>A0ABQ7FG25</accession>
<feature type="compositionally biased region" description="Low complexity" evidence="9">
    <location>
        <begin position="452"/>
        <end position="463"/>
    </location>
</feature>
<protein>
    <recommendedName>
        <fullName evidence="2">histidine kinase</fullName>
        <ecNumber evidence="2">2.7.13.3</ecNumber>
    </recommendedName>
</protein>
<keyword evidence="14" id="KW-1185">Reference proteome</keyword>
<feature type="transmembrane region" description="Helical" evidence="10">
    <location>
        <begin position="12"/>
        <end position="31"/>
    </location>
</feature>
<feature type="region of interest" description="Disordered" evidence="9">
    <location>
        <begin position="406"/>
        <end position="482"/>
    </location>
</feature>
<evidence type="ECO:0000256" key="7">
    <source>
        <dbReference type="ARBA" id="ARBA00022840"/>
    </source>
</evidence>
<keyword evidence="10" id="KW-1133">Transmembrane helix</keyword>
<keyword evidence="10" id="KW-0812">Transmembrane</keyword>
<keyword evidence="7" id="KW-0067">ATP-binding</keyword>
<dbReference type="InterPro" id="IPR011712">
    <property type="entry name" value="Sig_transdc_His_kin_sub3_dim/P"/>
</dbReference>
<dbReference type="InterPro" id="IPR036890">
    <property type="entry name" value="HATPase_C_sf"/>
</dbReference>
<dbReference type="InterPro" id="IPR003594">
    <property type="entry name" value="HATPase_dom"/>
</dbReference>
<dbReference type="Gene3D" id="3.30.565.10">
    <property type="entry name" value="Histidine kinase-like ATPase, C-terminal domain"/>
    <property type="match status" value="1"/>
</dbReference>
<comment type="catalytic activity">
    <reaction evidence="1">
        <text>ATP + protein L-histidine = ADP + protein N-phospho-L-histidine.</text>
        <dbReference type="EC" id="2.7.13.3"/>
    </reaction>
</comment>
<evidence type="ECO:0000256" key="4">
    <source>
        <dbReference type="ARBA" id="ARBA00022679"/>
    </source>
</evidence>
<evidence type="ECO:0000256" key="3">
    <source>
        <dbReference type="ARBA" id="ARBA00022553"/>
    </source>
</evidence>
<dbReference type="InterPro" id="IPR050482">
    <property type="entry name" value="Sensor_HK_TwoCompSys"/>
</dbReference>
<dbReference type="Gene3D" id="1.20.5.1930">
    <property type="match status" value="1"/>
</dbReference>
<evidence type="ECO:0000256" key="6">
    <source>
        <dbReference type="ARBA" id="ARBA00022777"/>
    </source>
</evidence>
<dbReference type="EMBL" id="WHPN01000314">
    <property type="protein sequence ID" value="KAF4407493.1"/>
    <property type="molecule type" value="Genomic_DNA"/>
</dbReference>
<evidence type="ECO:0000256" key="9">
    <source>
        <dbReference type="SAM" id="MobiDB-lite"/>
    </source>
</evidence>
<name>A0ABQ7FG25_9ACTN</name>
<dbReference type="GO" id="GO:0016301">
    <property type="term" value="F:kinase activity"/>
    <property type="evidence" value="ECO:0007669"/>
    <property type="project" value="UniProtKB-KW"/>
</dbReference>
<evidence type="ECO:0000259" key="12">
    <source>
        <dbReference type="Pfam" id="PF07730"/>
    </source>
</evidence>
<evidence type="ECO:0000256" key="1">
    <source>
        <dbReference type="ARBA" id="ARBA00000085"/>
    </source>
</evidence>
<dbReference type="Proteomes" id="UP000621266">
    <property type="component" value="Unassembled WGS sequence"/>
</dbReference>
<dbReference type="PANTHER" id="PTHR24421">
    <property type="entry name" value="NITRATE/NITRITE SENSOR PROTEIN NARX-RELATED"/>
    <property type="match status" value="1"/>
</dbReference>
<evidence type="ECO:0000313" key="13">
    <source>
        <dbReference type="EMBL" id="KAF4407493.1"/>
    </source>
</evidence>
<dbReference type="PANTHER" id="PTHR24421:SF10">
    <property type="entry name" value="NITRATE_NITRITE SENSOR PROTEIN NARQ"/>
    <property type="match status" value="1"/>
</dbReference>
<keyword evidence="3" id="KW-0597">Phosphoprotein</keyword>
<evidence type="ECO:0000313" key="14">
    <source>
        <dbReference type="Proteomes" id="UP000621266"/>
    </source>
</evidence>
<feature type="compositionally biased region" description="Pro residues" evidence="9">
    <location>
        <begin position="433"/>
        <end position="451"/>
    </location>
</feature>
<evidence type="ECO:0000259" key="11">
    <source>
        <dbReference type="Pfam" id="PF02518"/>
    </source>
</evidence>
<comment type="caution">
    <text evidence="13">The sequence shown here is derived from an EMBL/GenBank/DDBJ whole genome shotgun (WGS) entry which is preliminary data.</text>
</comment>
<evidence type="ECO:0000256" key="8">
    <source>
        <dbReference type="ARBA" id="ARBA00023012"/>
    </source>
</evidence>
<gene>
    <name evidence="13" type="ORF">GCU69_19365</name>
</gene>
<keyword evidence="8" id="KW-0902">Two-component regulatory system</keyword>
<evidence type="ECO:0000256" key="10">
    <source>
        <dbReference type="SAM" id="Phobius"/>
    </source>
</evidence>
<dbReference type="SUPFAM" id="SSF55874">
    <property type="entry name" value="ATPase domain of HSP90 chaperone/DNA topoisomerase II/histidine kinase"/>
    <property type="match status" value="1"/>
</dbReference>
<reference evidence="13 14" key="1">
    <citation type="submission" date="2019-10" db="EMBL/GenBank/DDBJ databases">
        <title>Streptomyces tenebrisbrunneis sp.nov., an endogenous actinomycete isolated from of Lycium ruthenicum.</title>
        <authorList>
            <person name="Ma L."/>
        </authorList>
    </citation>
    <scope>NUCLEOTIDE SEQUENCE [LARGE SCALE GENOMIC DNA]</scope>
    <source>
        <strain evidence="13 14">TRM 66187</strain>
    </source>
</reference>
<feature type="domain" description="Signal transduction histidine kinase subgroup 3 dimerisation and phosphoacceptor" evidence="12">
    <location>
        <begin position="188"/>
        <end position="253"/>
    </location>
</feature>
<dbReference type="CDD" id="cd16917">
    <property type="entry name" value="HATPase_UhpB-NarQ-NarX-like"/>
    <property type="match status" value="1"/>
</dbReference>
<dbReference type="Pfam" id="PF02518">
    <property type="entry name" value="HATPase_c"/>
    <property type="match status" value="1"/>
</dbReference>
<feature type="region of interest" description="Disordered" evidence="9">
    <location>
        <begin position="340"/>
        <end position="370"/>
    </location>
</feature>
<keyword evidence="5" id="KW-0547">Nucleotide-binding</keyword>
<feature type="compositionally biased region" description="Low complexity" evidence="9">
    <location>
        <begin position="410"/>
        <end position="432"/>
    </location>
</feature>
<keyword evidence="10" id="KW-0472">Membrane</keyword>
<proteinExistence type="predicted"/>
<dbReference type="Pfam" id="PF07730">
    <property type="entry name" value="HisKA_3"/>
    <property type="match status" value="1"/>
</dbReference>
<feature type="transmembrane region" description="Helical" evidence="10">
    <location>
        <begin position="51"/>
        <end position="69"/>
    </location>
</feature>